<gene>
    <name evidence="1" type="ORF">SAMN04489723_106263</name>
</gene>
<proteinExistence type="predicted"/>
<organism evidence="1 2">
    <name type="scientific">Algoriphagus aquimarinus</name>
    <dbReference type="NCBI Taxonomy" id="237018"/>
    <lineage>
        <taxon>Bacteria</taxon>
        <taxon>Pseudomonadati</taxon>
        <taxon>Bacteroidota</taxon>
        <taxon>Cytophagia</taxon>
        <taxon>Cytophagales</taxon>
        <taxon>Cyclobacteriaceae</taxon>
        <taxon>Algoriphagus</taxon>
    </lineage>
</organism>
<dbReference type="Proteomes" id="UP000198790">
    <property type="component" value="Unassembled WGS sequence"/>
</dbReference>
<evidence type="ECO:0000313" key="2">
    <source>
        <dbReference type="Proteomes" id="UP000198790"/>
    </source>
</evidence>
<protein>
    <submittedName>
        <fullName evidence="1">Uncharacterized protein</fullName>
    </submittedName>
</protein>
<sequence length="41" mass="4931">MPNNAFFEVFIKQKNLIETHFNKVLVNNYIPVNYTGFTNYF</sequence>
<evidence type="ECO:0000313" key="1">
    <source>
        <dbReference type="EMBL" id="SFB28266.1"/>
    </source>
</evidence>
<dbReference type="AlphaFoldDB" id="A0A1I0ZT34"/>
<dbReference type="EMBL" id="FOKK01000006">
    <property type="protein sequence ID" value="SFB28266.1"/>
    <property type="molecule type" value="Genomic_DNA"/>
</dbReference>
<accession>A0A1I0ZT34</accession>
<keyword evidence="2" id="KW-1185">Reference proteome</keyword>
<reference evidence="1 2" key="1">
    <citation type="submission" date="2016-10" db="EMBL/GenBank/DDBJ databases">
        <authorList>
            <person name="de Groot N.N."/>
        </authorList>
    </citation>
    <scope>NUCLEOTIDE SEQUENCE [LARGE SCALE GENOMIC DNA]</scope>
    <source>
        <strain evidence="1 2">DSM 23399</strain>
    </source>
</reference>
<name>A0A1I0ZT34_9BACT</name>